<dbReference type="SUPFAM" id="SSF57667">
    <property type="entry name" value="beta-beta-alpha zinc fingers"/>
    <property type="match status" value="5"/>
</dbReference>
<feature type="domain" description="C2H2-type" evidence="12">
    <location>
        <begin position="195"/>
        <end position="222"/>
    </location>
</feature>
<dbReference type="AlphaFoldDB" id="D2HQP3"/>
<evidence type="ECO:0000256" key="3">
    <source>
        <dbReference type="ARBA" id="ARBA00022737"/>
    </source>
</evidence>
<feature type="domain" description="C2H2-type" evidence="12">
    <location>
        <begin position="363"/>
        <end position="390"/>
    </location>
</feature>
<dbReference type="HOGENOM" id="CLU_002678_0_7_1"/>
<evidence type="ECO:0000259" key="13">
    <source>
        <dbReference type="PROSITE" id="PS50805"/>
    </source>
</evidence>
<gene>
    <name evidence="14" type="ORF">PANDA_014230</name>
</gene>
<evidence type="ECO:0000313" key="14">
    <source>
        <dbReference type="EMBL" id="EFB28302.1"/>
    </source>
</evidence>
<dbReference type="Pfam" id="PF01352">
    <property type="entry name" value="KRAB"/>
    <property type="match status" value="2"/>
</dbReference>
<feature type="domain" description="C2H2-type" evidence="12">
    <location>
        <begin position="279"/>
        <end position="306"/>
    </location>
</feature>
<dbReference type="FunFam" id="3.30.160.60:FF:000100">
    <property type="entry name" value="Zinc finger 45-like"/>
    <property type="match status" value="1"/>
</dbReference>
<dbReference type="FunFam" id="3.30.160.60:FF:000322">
    <property type="entry name" value="GDNF-inducible zinc finger protein 1"/>
    <property type="match status" value="1"/>
</dbReference>
<dbReference type="GO" id="GO:0000981">
    <property type="term" value="F:DNA-binding transcription factor activity, RNA polymerase II-specific"/>
    <property type="evidence" value="ECO:0007669"/>
    <property type="project" value="TreeGrafter"/>
</dbReference>
<protein>
    <recommendedName>
        <fullName evidence="15">Zinc finger protein 785</fullName>
    </recommendedName>
</protein>
<dbReference type="SMART" id="SM00349">
    <property type="entry name" value="KRAB"/>
    <property type="match status" value="2"/>
</dbReference>
<keyword evidence="3" id="KW-0677">Repeat</keyword>
<dbReference type="PROSITE" id="PS50805">
    <property type="entry name" value="KRAB"/>
    <property type="match status" value="2"/>
</dbReference>
<feature type="region of interest" description="Disordered" evidence="11">
    <location>
        <begin position="118"/>
        <end position="162"/>
    </location>
</feature>
<dbReference type="GO" id="GO:0043565">
    <property type="term" value="F:sequence-specific DNA binding"/>
    <property type="evidence" value="ECO:0007669"/>
    <property type="project" value="TreeGrafter"/>
</dbReference>
<dbReference type="PROSITE" id="PS50157">
    <property type="entry name" value="ZINC_FINGER_C2H2_2"/>
    <property type="match status" value="9"/>
</dbReference>
<evidence type="ECO:0000256" key="11">
    <source>
        <dbReference type="SAM" id="MobiDB-lite"/>
    </source>
</evidence>
<reference evidence="14" key="1">
    <citation type="journal article" date="2010" name="Nature">
        <title>The sequence and de novo assembly of the giant panda genome.</title>
        <authorList>
            <person name="Li R."/>
            <person name="Fan W."/>
            <person name="Tian G."/>
            <person name="Zhu H."/>
            <person name="He L."/>
            <person name="Cai J."/>
            <person name="Huang Q."/>
            <person name="Cai Q."/>
            <person name="Li B."/>
            <person name="Bai Y."/>
            <person name="Zhang Z."/>
            <person name="Zhang Y."/>
            <person name="Wang W."/>
            <person name="Li J."/>
            <person name="Wei F."/>
            <person name="Li H."/>
            <person name="Jian M."/>
            <person name="Li J."/>
            <person name="Zhang Z."/>
            <person name="Nielsen R."/>
            <person name="Li D."/>
            <person name="Gu W."/>
            <person name="Yang Z."/>
            <person name="Xuan Z."/>
            <person name="Ryder O.A."/>
            <person name="Leung F.C."/>
            <person name="Zhou Y."/>
            <person name="Cao J."/>
            <person name="Sun X."/>
            <person name="Fu Y."/>
            <person name="Fang X."/>
            <person name="Guo X."/>
            <person name="Wang B."/>
            <person name="Hou R."/>
            <person name="Shen F."/>
            <person name="Mu B."/>
            <person name="Ni P."/>
            <person name="Lin R."/>
            <person name="Qian W."/>
            <person name="Wang G."/>
            <person name="Yu C."/>
            <person name="Nie W."/>
            <person name="Wang J."/>
            <person name="Wu Z."/>
            <person name="Liang H."/>
            <person name="Min J."/>
            <person name="Wu Q."/>
            <person name="Cheng S."/>
            <person name="Ruan J."/>
            <person name="Wang M."/>
            <person name="Shi Z."/>
            <person name="Wen M."/>
            <person name="Liu B."/>
            <person name="Ren X."/>
            <person name="Zheng H."/>
            <person name="Dong D."/>
            <person name="Cook K."/>
            <person name="Shan G."/>
            <person name="Zhang H."/>
            <person name="Kosiol C."/>
            <person name="Xie X."/>
            <person name="Lu Z."/>
            <person name="Zheng H."/>
            <person name="Li Y."/>
            <person name="Steiner C.C."/>
            <person name="Lam T.T."/>
            <person name="Lin S."/>
            <person name="Zhang Q."/>
            <person name="Li G."/>
            <person name="Tian J."/>
            <person name="Gong T."/>
            <person name="Liu H."/>
            <person name="Zhang D."/>
            <person name="Fang L."/>
            <person name="Ye C."/>
            <person name="Zhang J."/>
            <person name="Hu W."/>
            <person name="Xu A."/>
            <person name="Ren Y."/>
            <person name="Zhang G."/>
            <person name="Bruford M.W."/>
            <person name="Li Q."/>
            <person name="Ma L."/>
            <person name="Guo Y."/>
            <person name="An N."/>
            <person name="Hu Y."/>
            <person name="Zheng Y."/>
            <person name="Shi Y."/>
            <person name="Li Z."/>
            <person name="Liu Q."/>
            <person name="Chen Y."/>
            <person name="Zhao J."/>
            <person name="Qu N."/>
            <person name="Zhao S."/>
            <person name="Tian F."/>
            <person name="Wang X."/>
            <person name="Wang H."/>
            <person name="Xu L."/>
            <person name="Liu X."/>
            <person name="Vinar T."/>
            <person name="Wang Y."/>
            <person name="Lam T.W."/>
            <person name="Yiu S.M."/>
            <person name="Liu S."/>
            <person name="Zhang H."/>
            <person name="Li D."/>
            <person name="Huang Y."/>
            <person name="Wang X."/>
            <person name="Yang G."/>
            <person name="Jiang Z."/>
            <person name="Wang J."/>
            <person name="Qin N."/>
            <person name="Li L."/>
            <person name="Li J."/>
            <person name="Bolund L."/>
            <person name="Kristiansen K."/>
            <person name="Wong G.K."/>
            <person name="Olson M."/>
            <person name="Zhang X."/>
            <person name="Li S."/>
            <person name="Yang H."/>
            <person name="Wang J."/>
            <person name="Wang J."/>
        </authorList>
    </citation>
    <scope>NUCLEOTIDE SEQUENCE [LARGE SCALE GENOMIC DNA]</scope>
</reference>
<dbReference type="SMART" id="SM00355">
    <property type="entry name" value="ZnF_C2H2"/>
    <property type="match status" value="9"/>
</dbReference>
<dbReference type="SUPFAM" id="SSF109640">
    <property type="entry name" value="KRAB domain (Kruppel-associated box)"/>
    <property type="match status" value="2"/>
</dbReference>
<keyword evidence="6" id="KW-0805">Transcription regulation</keyword>
<keyword evidence="5" id="KW-0862">Zinc</keyword>
<comment type="subcellular location">
    <subcellularLocation>
        <location evidence="1">Nucleus</location>
    </subcellularLocation>
</comment>
<feature type="region of interest" description="Disordered" evidence="11">
    <location>
        <begin position="1"/>
        <end position="25"/>
    </location>
</feature>
<evidence type="ECO:0000256" key="5">
    <source>
        <dbReference type="ARBA" id="ARBA00022833"/>
    </source>
</evidence>
<feature type="domain" description="C2H2-type" evidence="12">
    <location>
        <begin position="735"/>
        <end position="757"/>
    </location>
</feature>
<feature type="non-terminal residue" evidence="14">
    <location>
        <position position="800"/>
    </location>
</feature>
<evidence type="ECO:0000256" key="10">
    <source>
        <dbReference type="PROSITE-ProRule" id="PRU00042"/>
    </source>
</evidence>
<dbReference type="EMBL" id="GL193188">
    <property type="protein sequence ID" value="EFB28302.1"/>
    <property type="molecule type" value="Genomic_DNA"/>
</dbReference>
<feature type="region of interest" description="Disordered" evidence="11">
    <location>
        <begin position="604"/>
        <end position="667"/>
    </location>
</feature>
<dbReference type="CDD" id="cd07765">
    <property type="entry name" value="KRAB_A-box"/>
    <property type="match status" value="2"/>
</dbReference>
<dbReference type="FunFam" id="3.30.160.60:FF:002290">
    <property type="entry name" value="Weckle, isoform B"/>
    <property type="match status" value="1"/>
</dbReference>
<dbReference type="PANTHER" id="PTHR24408">
    <property type="entry name" value="ZINC FINGER PROTEIN"/>
    <property type="match status" value="1"/>
</dbReference>
<evidence type="ECO:0000256" key="6">
    <source>
        <dbReference type="ARBA" id="ARBA00023015"/>
    </source>
</evidence>
<dbReference type="PROSITE" id="PS00028">
    <property type="entry name" value="ZINC_FINGER_C2H2_1"/>
    <property type="match status" value="9"/>
</dbReference>
<keyword evidence="7" id="KW-0238">DNA-binding</keyword>
<feature type="domain" description="C2H2-type" evidence="12">
    <location>
        <begin position="223"/>
        <end position="250"/>
    </location>
</feature>
<dbReference type="Gene3D" id="6.10.140.140">
    <property type="match status" value="2"/>
</dbReference>
<proteinExistence type="predicted"/>
<keyword evidence="4 10" id="KW-0863">Zinc-finger</keyword>
<keyword evidence="8" id="KW-0804">Transcription</keyword>
<sequence length="800" mass="89061">MAPPVARLPADVPGEAGSGARRESSPGAVSFADVAVYFSPEEWGCLRPAQRALYRDVMRETYGHLGALGEARRRTQCFPSAGFSGPKPAFISWVEGEVEAWSPEAQDPEGESPAAVIRDRGKITGSRDESEEKELKMCPKQKEMERDEVSREEWLPSSRPPGARHRAACPELCWNSARSPVKPWFKATTTRKSPYSCPDCGRDFSYPSLLANHQRVHSGERPFPCDQCQARFSQRKYLLQHQFIHTGERPYSCPDCGRRFRQRGSLAIHRRAHTGEKPYPCPDCKSRFTYPYLLAIHQRKHTGEKPYSCPSCGLRFAYSSLLAIHRRTHTGEKPYPCPDCGLRFTYSSLLLSHQRIHSDSRPFPCPQCGKGFKRKYALEAHQWVHRSGKRPRWQRPAVGLSEPVLVLGGQDPPVHFRYFPDIFQECGRPRRAFQRPANPRPGGAASSWSVGQSPAAGQCGQRAVLEATICPSFLRAGWLRPPILPLLRGPSPPSLKPAPAAAIVVEGKRWPRGQRGRCLGPGGPMAPPPAPLLALRPGETGPGYKKPGAVSFADVAVYFSPEEWGCLRPAQRALYRDVMRETYGHLGALGFPGPKPALISWMEQESEAWSPAAQDPEEGESLGGALRGDTPNKKEEALEEGPGAKRPRKTPGKEPSKELVKHSPDWTIRKVSARAQLPAHAAWNQSTGVQPSAPAPSVDTQDSQRRHVCADCGRRFTYPSLLVSHRRMHSGERPFPCPECGMRFKRKFAVEAHQWIHRSCSGGRRGRRPGIRAVPRAPVRGDRDPPVLFRHYPDIFEECG</sequence>
<evidence type="ECO:0000256" key="4">
    <source>
        <dbReference type="ARBA" id="ARBA00022771"/>
    </source>
</evidence>
<keyword evidence="2" id="KW-0479">Metal-binding</keyword>
<name>D2HQP3_AILME</name>
<dbReference type="PANTHER" id="PTHR24408:SF34">
    <property type="entry name" value="ZINC FINGER PROTEIN 672-RELATED"/>
    <property type="match status" value="1"/>
</dbReference>
<evidence type="ECO:0000256" key="2">
    <source>
        <dbReference type="ARBA" id="ARBA00022723"/>
    </source>
</evidence>
<dbReference type="GO" id="GO:0008270">
    <property type="term" value="F:zinc ion binding"/>
    <property type="evidence" value="ECO:0007669"/>
    <property type="project" value="UniProtKB-KW"/>
</dbReference>
<dbReference type="FunFam" id="3.30.160.60:FF:000180">
    <property type="entry name" value="Zinc finger protein 689"/>
    <property type="match status" value="6"/>
</dbReference>
<feature type="domain" description="C2H2-type" evidence="12">
    <location>
        <begin position="335"/>
        <end position="362"/>
    </location>
</feature>
<dbReference type="InterPro" id="IPR036051">
    <property type="entry name" value="KRAB_dom_sf"/>
</dbReference>
<dbReference type="InterPro" id="IPR013087">
    <property type="entry name" value="Znf_C2H2_type"/>
</dbReference>
<dbReference type="Pfam" id="PF00096">
    <property type="entry name" value="zf-C2H2"/>
    <property type="match status" value="8"/>
</dbReference>
<evidence type="ECO:0008006" key="15">
    <source>
        <dbReference type="Google" id="ProtNLM"/>
    </source>
</evidence>
<keyword evidence="9" id="KW-0539">Nucleus</keyword>
<feature type="domain" description="C2H2-type" evidence="12">
    <location>
        <begin position="707"/>
        <end position="734"/>
    </location>
</feature>
<evidence type="ECO:0000256" key="7">
    <source>
        <dbReference type="ARBA" id="ARBA00023125"/>
    </source>
</evidence>
<organism evidence="14">
    <name type="scientific">Ailuropoda melanoleuca</name>
    <name type="common">Giant panda</name>
    <dbReference type="NCBI Taxonomy" id="9646"/>
    <lineage>
        <taxon>Eukaryota</taxon>
        <taxon>Metazoa</taxon>
        <taxon>Chordata</taxon>
        <taxon>Craniata</taxon>
        <taxon>Vertebrata</taxon>
        <taxon>Euteleostomi</taxon>
        <taxon>Mammalia</taxon>
        <taxon>Eutheria</taxon>
        <taxon>Laurasiatheria</taxon>
        <taxon>Carnivora</taxon>
        <taxon>Caniformia</taxon>
        <taxon>Ursidae</taxon>
        <taxon>Ailuropoda</taxon>
    </lineage>
</organism>
<feature type="domain" description="KRAB" evidence="13">
    <location>
        <begin position="29"/>
        <end position="113"/>
    </location>
</feature>
<dbReference type="InterPro" id="IPR001909">
    <property type="entry name" value="KRAB"/>
</dbReference>
<evidence type="ECO:0000259" key="12">
    <source>
        <dbReference type="PROSITE" id="PS50157"/>
    </source>
</evidence>
<evidence type="ECO:0000256" key="8">
    <source>
        <dbReference type="ARBA" id="ARBA00023163"/>
    </source>
</evidence>
<feature type="region of interest" description="Disordered" evidence="11">
    <location>
        <begin position="684"/>
        <end position="704"/>
    </location>
</feature>
<evidence type="ECO:0000256" key="9">
    <source>
        <dbReference type="ARBA" id="ARBA00023242"/>
    </source>
</evidence>
<feature type="domain" description="C2H2-type" evidence="12">
    <location>
        <begin position="307"/>
        <end position="334"/>
    </location>
</feature>
<evidence type="ECO:0000256" key="1">
    <source>
        <dbReference type="ARBA" id="ARBA00004123"/>
    </source>
</evidence>
<feature type="compositionally biased region" description="Basic and acidic residues" evidence="11">
    <location>
        <begin position="118"/>
        <end position="154"/>
    </location>
</feature>
<dbReference type="InterPro" id="IPR036236">
    <property type="entry name" value="Znf_C2H2_sf"/>
</dbReference>
<feature type="domain" description="C2H2-type" evidence="12">
    <location>
        <begin position="251"/>
        <end position="278"/>
    </location>
</feature>
<accession>D2HQP3</accession>
<dbReference type="GO" id="GO:0005634">
    <property type="term" value="C:nucleus"/>
    <property type="evidence" value="ECO:0007669"/>
    <property type="project" value="UniProtKB-SubCell"/>
</dbReference>
<dbReference type="InParanoid" id="D2HQP3"/>
<feature type="compositionally biased region" description="Basic and acidic residues" evidence="11">
    <location>
        <begin position="651"/>
        <end position="667"/>
    </location>
</feature>
<feature type="domain" description="KRAB" evidence="13">
    <location>
        <begin position="550"/>
        <end position="621"/>
    </location>
</feature>
<dbReference type="Gene3D" id="3.30.160.60">
    <property type="entry name" value="Classic Zinc Finger"/>
    <property type="match status" value="9"/>
</dbReference>